<keyword evidence="1" id="KW-0732">Signal</keyword>
<feature type="chain" id="PRO_5043507005" evidence="1">
    <location>
        <begin position="23"/>
        <end position="93"/>
    </location>
</feature>
<proteinExistence type="predicted"/>
<feature type="signal peptide" evidence="1">
    <location>
        <begin position="1"/>
        <end position="22"/>
    </location>
</feature>
<keyword evidence="3" id="KW-1185">Reference proteome</keyword>
<reference evidence="2" key="1">
    <citation type="submission" date="2023-10" db="EMBL/GenBank/DDBJ databases">
        <title>Genome assembly of Pristionchus species.</title>
        <authorList>
            <person name="Yoshida K."/>
            <person name="Sommer R.J."/>
        </authorList>
    </citation>
    <scope>NUCLEOTIDE SEQUENCE</scope>
    <source>
        <strain evidence="2">RS5133</strain>
    </source>
</reference>
<evidence type="ECO:0000313" key="3">
    <source>
        <dbReference type="Proteomes" id="UP001432322"/>
    </source>
</evidence>
<accession>A0AAV5W6V6</accession>
<comment type="caution">
    <text evidence="2">The sequence shown here is derived from an EMBL/GenBank/DDBJ whole genome shotgun (WGS) entry which is preliminary data.</text>
</comment>
<evidence type="ECO:0000256" key="1">
    <source>
        <dbReference type="SAM" id="SignalP"/>
    </source>
</evidence>
<dbReference type="Proteomes" id="UP001432322">
    <property type="component" value="Unassembled WGS sequence"/>
</dbReference>
<dbReference type="EMBL" id="BTSY01000005">
    <property type="protein sequence ID" value="GMT27562.1"/>
    <property type="molecule type" value="Genomic_DNA"/>
</dbReference>
<dbReference type="AlphaFoldDB" id="A0AAV5W6V6"/>
<evidence type="ECO:0000313" key="2">
    <source>
        <dbReference type="EMBL" id="GMT27562.1"/>
    </source>
</evidence>
<gene>
    <name evidence="2" type="ORF">PFISCL1PPCAC_18859</name>
</gene>
<organism evidence="2 3">
    <name type="scientific">Pristionchus fissidentatus</name>
    <dbReference type="NCBI Taxonomy" id="1538716"/>
    <lineage>
        <taxon>Eukaryota</taxon>
        <taxon>Metazoa</taxon>
        <taxon>Ecdysozoa</taxon>
        <taxon>Nematoda</taxon>
        <taxon>Chromadorea</taxon>
        <taxon>Rhabditida</taxon>
        <taxon>Rhabditina</taxon>
        <taxon>Diplogasteromorpha</taxon>
        <taxon>Diplogasteroidea</taxon>
        <taxon>Neodiplogasteridae</taxon>
        <taxon>Pristionchus</taxon>
    </lineage>
</organism>
<sequence>MPRSPLLLLIIISIIAFTTVQADELCNNRGFFIADRCECFEHFSGECENFLAHSCIDGYCSTPGTYCRYGNIDCSRDTSKCKYRIGWCLPVID</sequence>
<protein>
    <submittedName>
        <fullName evidence="2">Uncharacterized protein</fullName>
    </submittedName>
</protein>
<name>A0AAV5W6V6_9BILA</name>